<dbReference type="EMBL" id="CAJVPJ010000023">
    <property type="protein sequence ID" value="CAG8458963.1"/>
    <property type="molecule type" value="Genomic_DNA"/>
</dbReference>
<reference evidence="2" key="1">
    <citation type="submission" date="2021-06" db="EMBL/GenBank/DDBJ databases">
        <authorList>
            <person name="Kallberg Y."/>
            <person name="Tangrot J."/>
            <person name="Rosling A."/>
        </authorList>
    </citation>
    <scope>NUCLEOTIDE SEQUENCE</scope>
    <source>
        <strain evidence="2">IA702</strain>
    </source>
</reference>
<dbReference type="AlphaFoldDB" id="A0A9N8VLK7"/>
<comment type="caution">
    <text evidence="2">The sequence shown here is derived from an EMBL/GenBank/DDBJ whole genome shotgun (WGS) entry which is preliminary data.</text>
</comment>
<name>A0A9N8VLK7_9GLOM</name>
<dbReference type="InterPro" id="IPR036457">
    <property type="entry name" value="PPM-type-like_dom_sf"/>
</dbReference>
<protein>
    <submittedName>
        <fullName evidence="2">2390_t:CDS:1</fullName>
    </submittedName>
</protein>
<keyword evidence="3" id="KW-1185">Reference proteome</keyword>
<dbReference type="OrthoDB" id="60843at2759"/>
<sequence>MSRRYYKESAFTDSANDADQSTHQLQDGDIILLTTDGLKLAMRLTRAAREYSMSSTRDTPYAKRYRARNNVPRWGGKLDDIALLVTLVRVNYE</sequence>
<evidence type="ECO:0000313" key="2">
    <source>
        <dbReference type="EMBL" id="CAG8458963.1"/>
    </source>
</evidence>
<feature type="region of interest" description="Disordered" evidence="1">
    <location>
        <begin position="1"/>
        <end position="22"/>
    </location>
</feature>
<feature type="compositionally biased region" description="Polar residues" evidence="1">
    <location>
        <begin position="11"/>
        <end position="22"/>
    </location>
</feature>
<accession>A0A9N8VLK7</accession>
<evidence type="ECO:0000256" key="1">
    <source>
        <dbReference type="SAM" id="MobiDB-lite"/>
    </source>
</evidence>
<proteinExistence type="predicted"/>
<dbReference type="SUPFAM" id="SSF81606">
    <property type="entry name" value="PP2C-like"/>
    <property type="match status" value="1"/>
</dbReference>
<organism evidence="2 3">
    <name type="scientific">Paraglomus occultum</name>
    <dbReference type="NCBI Taxonomy" id="144539"/>
    <lineage>
        <taxon>Eukaryota</taxon>
        <taxon>Fungi</taxon>
        <taxon>Fungi incertae sedis</taxon>
        <taxon>Mucoromycota</taxon>
        <taxon>Glomeromycotina</taxon>
        <taxon>Glomeromycetes</taxon>
        <taxon>Paraglomerales</taxon>
        <taxon>Paraglomeraceae</taxon>
        <taxon>Paraglomus</taxon>
    </lineage>
</organism>
<evidence type="ECO:0000313" key="3">
    <source>
        <dbReference type="Proteomes" id="UP000789572"/>
    </source>
</evidence>
<dbReference type="Proteomes" id="UP000789572">
    <property type="component" value="Unassembled WGS sequence"/>
</dbReference>
<gene>
    <name evidence="2" type="ORF">POCULU_LOCUS457</name>
</gene>